<dbReference type="OrthoDB" id="1142538at2"/>
<evidence type="ECO:0000313" key="8">
    <source>
        <dbReference type="Proteomes" id="UP000271937"/>
    </source>
</evidence>
<feature type="transmembrane region" description="Helical" evidence="6">
    <location>
        <begin position="250"/>
        <end position="269"/>
    </location>
</feature>
<dbReference type="Pfam" id="PF01040">
    <property type="entry name" value="UbiA"/>
    <property type="match status" value="1"/>
</dbReference>
<keyword evidence="8" id="KW-1185">Reference proteome</keyword>
<protein>
    <submittedName>
        <fullName evidence="7">Ubiquinone biosynthesis protein UbiA</fullName>
    </submittedName>
</protein>
<dbReference type="InterPro" id="IPR044878">
    <property type="entry name" value="UbiA_sf"/>
</dbReference>
<dbReference type="CDD" id="cd13961">
    <property type="entry name" value="PT_UbiA_DGGGPS"/>
    <property type="match status" value="1"/>
</dbReference>
<proteinExistence type="predicted"/>
<dbReference type="PANTHER" id="PTHR42723">
    <property type="entry name" value="CHLOROPHYLL SYNTHASE"/>
    <property type="match status" value="1"/>
</dbReference>
<dbReference type="RefSeq" id="WP_125011568.1">
    <property type="nucleotide sequence ID" value="NZ_RQVR01000002.1"/>
</dbReference>
<name>A0A3P3WIE7_9FLAO</name>
<dbReference type="Gene3D" id="1.10.357.140">
    <property type="entry name" value="UbiA prenyltransferase"/>
    <property type="match status" value="1"/>
</dbReference>
<feature type="transmembrane region" description="Helical" evidence="6">
    <location>
        <begin position="102"/>
        <end position="135"/>
    </location>
</feature>
<feature type="transmembrane region" description="Helical" evidence="6">
    <location>
        <begin position="180"/>
        <end position="196"/>
    </location>
</feature>
<keyword evidence="5 6" id="KW-0472">Membrane</keyword>
<keyword evidence="3 6" id="KW-0812">Transmembrane</keyword>
<evidence type="ECO:0000256" key="5">
    <source>
        <dbReference type="ARBA" id="ARBA00023136"/>
    </source>
</evidence>
<keyword evidence="2" id="KW-1003">Cell membrane</keyword>
<feature type="transmembrane region" description="Helical" evidence="6">
    <location>
        <begin position="225"/>
        <end position="244"/>
    </location>
</feature>
<organism evidence="7 8">
    <name type="scientific">Flavobacterium macacae</name>
    <dbReference type="NCBI Taxonomy" id="2488993"/>
    <lineage>
        <taxon>Bacteria</taxon>
        <taxon>Pseudomonadati</taxon>
        <taxon>Bacteroidota</taxon>
        <taxon>Flavobacteriia</taxon>
        <taxon>Flavobacteriales</taxon>
        <taxon>Flavobacteriaceae</taxon>
        <taxon>Flavobacterium</taxon>
    </lineage>
</organism>
<keyword evidence="4 6" id="KW-1133">Transmembrane helix</keyword>
<evidence type="ECO:0000256" key="1">
    <source>
        <dbReference type="ARBA" id="ARBA00004141"/>
    </source>
</evidence>
<dbReference type="PANTHER" id="PTHR42723:SF1">
    <property type="entry name" value="CHLOROPHYLL SYNTHASE, CHLOROPLASTIC"/>
    <property type="match status" value="1"/>
</dbReference>
<feature type="transmembrane region" description="Helical" evidence="6">
    <location>
        <begin position="54"/>
        <end position="73"/>
    </location>
</feature>
<feature type="transmembrane region" description="Helical" evidence="6">
    <location>
        <begin position="147"/>
        <end position="168"/>
    </location>
</feature>
<feature type="transmembrane region" description="Helical" evidence="6">
    <location>
        <begin position="20"/>
        <end position="42"/>
    </location>
</feature>
<sequence>MLSRKYKLLVMKIISLFSVVRGYNIPVILLAQYLSAIFILAPENTRALDIILDFNLFILVLVSSFCIASGYIINNFYDAQKDLINRPNKSMLDRLVSQKTKLYVYFGLNFLTVLVAYFVSWRVSLFYSIYIFLIWFYSHKLKKYPIIGNLTASVLAVFPFFGILLYYFKGQYLEYDWQKIGIIFGHAIFLFLLILIREMIKDLENMKGDFVSDYKTIPVVYGERISKIAVTALSIVTLFPIYLLVDIYEVGYMVIYFYICMILMIFFLIKLWKSSSRKDFLNLHNLLKFIIVAGVFCIVLIDPTVLWHGKKVLLAISVL</sequence>
<evidence type="ECO:0000313" key="7">
    <source>
        <dbReference type="EMBL" id="RRJ93789.1"/>
    </source>
</evidence>
<dbReference type="GO" id="GO:0016020">
    <property type="term" value="C:membrane"/>
    <property type="evidence" value="ECO:0007669"/>
    <property type="project" value="UniProtKB-SubCell"/>
</dbReference>
<dbReference type="InterPro" id="IPR050475">
    <property type="entry name" value="Prenyltransferase_related"/>
</dbReference>
<dbReference type="AlphaFoldDB" id="A0A3P3WIE7"/>
<comment type="subcellular location">
    <subcellularLocation>
        <location evidence="1">Membrane</location>
        <topology evidence="1">Multi-pass membrane protein</topology>
    </subcellularLocation>
</comment>
<accession>A0A3P3WIE7</accession>
<evidence type="ECO:0000256" key="3">
    <source>
        <dbReference type="ARBA" id="ARBA00022692"/>
    </source>
</evidence>
<evidence type="ECO:0000256" key="6">
    <source>
        <dbReference type="SAM" id="Phobius"/>
    </source>
</evidence>
<dbReference type="InterPro" id="IPR000537">
    <property type="entry name" value="UbiA_prenyltransferase"/>
</dbReference>
<keyword evidence="7" id="KW-0830">Ubiquinone</keyword>
<evidence type="ECO:0000256" key="2">
    <source>
        <dbReference type="ARBA" id="ARBA00022475"/>
    </source>
</evidence>
<dbReference type="GO" id="GO:0016765">
    <property type="term" value="F:transferase activity, transferring alkyl or aryl (other than methyl) groups"/>
    <property type="evidence" value="ECO:0007669"/>
    <property type="project" value="InterPro"/>
</dbReference>
<reference evidence="7 8" key="1">
    <citation type="submission" date="2018-11" db="EMBL/GenBank/DDBJ databases">
        <title>Flavobacterium sp. nov., YIM 102600 draft genome.</title>
        <authorList>
            <person name="Li G."/>
            <person name="Jiang Y."/>
        </authorList>
    </citation>
    <scope>NUCLEOTIDE SEQUENCE [LARGE SCALE GENOMIC DNA]</scope>
    <source>
        <strain evidence="7 8">YIM 102600</strain>
    </source>
</reference>
<dbReference type="EMBL" id="RQVR01000002">
    <property type="protein sequence ID" value="RRJ93789.1"/>
    <property type="molecule type" value="Genomic_DNA"/>
</dbReference>
<comment type="caution">
    <text evidence="7">The sequence shown here is derived from an EMBL/GenBank/DDBJ whole genome shotgun (WGS) entry which is preliminary data.</text>
</comment>
<dbReference type="Gene3D" id="1.20.120.1780">
    <property type="entry name" value="UbiA prenyltransferase"/>
    <property type="match status" value="1"/>
</dbReference>
<evidence type="ECO:0000256" key="4">
    <source>
        <dbReference type="ARBA" id="ARBA00022989"/>
    </source>
</evidence>
<feature type="transmembrane region" description="Helical" evidence="6">
    <location>
        <begin position="281"/>
        <end position="301"/>
    </location>
</feature>
<dbReference type="Proteomes" id="UP000271937">
    <property type="component" value="Unassembled WGS sequence"/>
</dbReference>
<gene>
    <name evidence="7" type="ORF">EG849_02835</name>
</gene>